<name>A0ABP0N5B9_9DINO</name>
<keyword evidence="1" id="KW-0675">Receptor</keyword>
<protein>
    <submittedName>
        <fullName evidence="1">Receptor-type tyrosine-protein phosphatase H (R-PTP-H) (Stomach cancer-associated protein tyrosine phosphatase 1) (SAP-1)</fullName>
    </submittedName>
</protein>
<dbReference type="SUPFAM" id="SSF52799">
    <property type="entry name" value="(Phosphotyrosine protein) phosphatases II"/>
    <property type="match status" value="1"/>
</dbReference>
<dbReference type="Gene3D" id="3.90.190.10">
    <property type="entry name" value="Protein tyrosine phosphatase superfamily"/>
    <property type="match status" value="1"/>
</dbReference>
<evidence type="ECO:0000313" key="2">
    <source>
        <dbReference type="Proteomes" id="UP001642464"/>
    </source>
</evidence>
<dbReference type="EMBL" id="CAXAMM010026369">
    <property type="protein sequence ID" value="CAK9058791.1"/>
    <property type="molecule type" value="Genomic_DNA"/>
</dbReference>
<evidence type="ECO:0000313" key="1">
    <source>
        <dbReference type="EMBL" id="CAK9058791.1"/>
    </source>
</evidence>
<feature type="non-terminal residue" evidence="1">
    <location>
        <position position="205"/>
    </location>
</feature>
<proteinExistence type="predicted"/>
<dbReference type="InterPro" id="IPR029021">
    <property type="entry name" value="Prot-tyrosine_phosphatase-like"/>
</dbReference>
<reference evidence="1 2" key="1">
    <citation type="submission" date="2024-02" db="EMBL/GenBank/DDBJ databases">
        <authorList>
            <person name="Chen Y."/>
            <person name="Shah S."/>
            <person name="Dougan E. K."/>
            <person name="Thang M."/>
            <person name="Chan C."/>
        </authorList>
    </citation>
    <scope>NUCLEOTIDE SEQUENCE [LARGE SCALE GENOMIC DNA]</scope>
</reference>
<organism evidence="1 2">
    <name type="scientific">Durusdinium trenchii</name>
    <dbReference type="NCBI Taxonomy" id="1381693"/>
    <lineage>
        <taxon>Eukaryota</taxon>
        <taxon>Sar</taxon>
        <taxon>Alveolata</taxon>
        <taxon>Dinophyceae</taxon>
        <taxon>Suessiales</taxon>
        <taxon>Symbiodiniaceae</taxon>
        <taxon>Durusdinium</taxon>
    </lineage>
</organism>
<dbReference type="Pfam" id="PF00102">
    <property type="entry name" value="Y_phosphatase"/>
    <property type="match status" value="1"/>
</dbReference>
<dbReference type="InterPro" id="IPR000242">
    <property type="entry name" value="PTP_cat"/>
</dbReference>
<accession>A0ABP0N5B9</accession>
<dbReference type="Proteomes" id="UP001642464">
    <property type="component" value="Unassembled WGS sequence"/>
</dbReference>
<comment type="caution">
    <text evidence="1">The sequence shown here is derived from an EMBL/GenBank/DDBJ whole genome shotgun (WGS) entry which is preliminary data.</text>
</comment>
<dbReference type="PROSITE" id="PS50055">
    <property type="entry name" value="TYR_PHOSPHATASE_PTP"/>
    <property type="match status" value="1"/>
</dbReference>
<gene>
    <name evidence="1" type="ORF">SCF082_LOCUS31262</name>
</gene>
<sequence length="205" mass="22509">MAADGPGPCNGHTNSATAGTDESGDLRKAKRGRFANEGSPELAETMPTASGDMPVAEKKPMLPLIRRLVSEVNRRILQSPEELLSFEELADFAEATTPSAEDSSKIVQLRQQLCTALHQYFRKRWPIAKADWTPQEMARGLDRPTGNRSLGRFQVDLSAVGVPYINAAYVPGLTEEVSYVVTQHPLPSTVGHFWQMVIHLQPTAI</sequence>
<keyword evidence="2" id="KW-1185">Reference proteome</keyword>